<dbReference type="Pfam" id="PF07991">
    <property type="entry name" value="KARI_N"/>
    <property type="match status" value="1"/>
</dbReference>
<feature type="binding site" evidence="10 11">
    <location>
        <position position="194"/>
    </location>
    <ligand>
        <name>Mg(2+)</name>
        <dbReference type="ChEBI" id="CHEBI:18420"/>
        <label>1</label>
    </ligand>
</feature>
<evidence type="ECO:0000256" key="7">
    <source>
        <dbReference type="ARBA" id="ARBA00022842"/>
    </source>
</evidence>
<feature type="active site" evidence="10">
    <location>
        <position position="107"/>
    </location>
</feature>
<comment type="catalytic activity">
    <reaction evidence="10">
        <text>(2R)-2,3-dihydroxy-3-methylbutanoate + NADP(+) = (2S)-2-acetolactate + NADPH + H(+)</text>
        <dbReference type="Rhea" id="RHEA:22068"/>
        <dbReference type="ChEBI" id="CHEBI:15378"/>
        <dbReference type="ChEBI" id="CHEBI:49072"/>
        <dbReference type="ChEBI" id="CHEBI:57783"/>
        <dbReference type="ChEBI" id="CHEBI:58349"/>
        <dbReference type="ChEBI" id="CHEBI:58476"/>
        <dbReference type="EC" id="1.1.1.86"/>
    </reaction>
</comment>
<evidence type="ECO:0000313" key="15">
    <source>
        <dbReference type="Proteomes" id="UP000637720"/>
    </source>
</evidence>
<feature type="binding site" evidence="10 11">
    <location>
        <position position="251"/>
    </location>
    <ligand>
        <name>substrate</name>
    </ligand>
</feature>
<evidence type="ECO:0000256" key="6">
    <source>
        <dbReference type="ARBA" id="ARBA00022723"/>
    </source>
</evidence>
<feature type="binding site" evidence="10">
    <location>
        <position position="133"/>
    </location>
    <ligand>
        <name>NADP(+)</name>
        <dbReference type="ChEBI" id="CHEBI:58349"/>
    </ligand>
</feature>
<protein>
    <recommendedName>
        <fullName evidence="10">Ketol-acid reductoisomerase (NADP(+))</fullName>
        <shortName evidence="10">KARI</shortName>
        <ecNumber evidence="10">1.1.1.86</ecNumber>
    </recommendedName>
    <alternativeName>
        <fullName evidence="10">Acetohydroxy-acid isomeroreductase</fullName>
        <shortName evidence="10">AHIR</shortName>
    </alternativeName>
    <alternativeName>
        <fullName evidence="10">Alpha-keto-beta-hydroxylacyl reductoisomerase</fullName>
    </alternativeName>
</protein>
<keyword evidence="9 10" id="KW-0100">Branched-chain amino acid biosynthesis</keyword>
<sequence>MATLYYEKDVDRSVLEGKTIAIIGYGSQGHAQAQNLRDSGFSVIIGVRPGKSWEQAERDGFAVYTPDEAAARADVIQLLLPDEKQPEVYRTQIEPHLTAGKALFFSHGFNIHFGQIVPPKDVDVVMVAPKSPGHLVRRVFTEGFGVPALLAVHQDATGQAKALGLAYASGIGSTRAGVIETTFREETETDLFGEQVVLCGGVTALIQAGFETLVEAGYQPEIAYFECLHELKLIVDLMYEGGLANMRHSISDTAEFGDYLIGKRIINDEVRREMKKVLAEIQDGTFARTWILENQTGRPFMNARRRQEAEHPIEQVGARLRALMAWQKKREDVPVGR</sequence>
<evidence type="ECO:0000259" key="12">
    <source>
        <dbReference type="PROSITE" id="PS51850"/>
    </source>
</evidence>
<dbReference type="InterPro" id="IPR036291">
    <property type="entry name" value="NAD(P)-bd_dom_sf"/>
</dbReference>
<feature type="binding site" evidence="10">
    <location>
        <position position="52"/>
    </location>
    <ligand>
        <name>NADP(+)</name>
        <dbReference type="ChEBI" id="CHEBI:58349"/>
    </ligand>
</feature>
<dbReference type="NCBIfam" id="TIGR00465">
    <property type="entry name" value="ilvC"/>
    <property type="match status" value="1"/>
</dbReference>
<evidence type="ECO:0000256" key="11">
    <source>
        <dbReference type="PROSITE-ProRule" id="PRU01198"/>
    </source>
</evidence>
<feature type="binding site" evidence="10">
    <location>
        <position position="48"/>
    </location>
    <ligand>
        <name>NADP(+)</name>
        <dbReference type="ChEBI" id="CHEBI:58349"/>
    </ligand>
</feature>
<feature type="binding site" evidence="10 11">
    <location>
        <position position="190"/>
    </location>
    <ligand>
        <name>Mg(2+)</name>
        <dbReference type="ChEBI" id="CHEBI:18420"/>
        <label>2</label>
    </ligand>
</feature>
<feature type="domain" description="KARI C-terminal knotted" evidence="13">
    <location>
        <begin position="182"/>
        <end position="327"/>
    </location>
</feature>
<keyword evidence="6 10" id="KW-0479">Metal-binding</keyword>
<evidence type="ECO:0000256" key="2">
    <source>
        <dbReference type="ARBA" id="ARBA00004864"/>
    </source>
</evidence>
<dbReference type="InterPro" id="IPR014359">
    <property type="entry name" value="KARI_prok"/>
</dbReference>
<comment type="cofactor">
    <cofactor evidence="10">
        <name>Mg(2+)</name>
        <dbReference type="ChEBI" id="CHEBI:18420"/>
    </cofactor>
    <text evidence="10">Binds 2 magnesium ions per subunit.</text>
</comment>
<keyword evidence="15" id="KW-1185">Reference proteome</keyword>
<dbReference type="PROSITE" id="PS51851">
    <property type="entry name" value="KARI_C"/>
    <property type="match status" value="1"/>
</dbReference>
<dbReference type="InterPro" id="IPR013116">
    <property type="entry name" value="KARI_N"/>
</dbReference>
<dbReference type="InterPro" id="IPR000506">
    <property type="entry name" value="KARI_C"/>
</dbReference>
<evidence type="ECO:0000259" key="13">
    <source>
        <dbReference type="PROSITE" id="PS51851"/>
    </source>
</evidence>
<dbReference type="GO" id="GO:0009097">
    <property type="term" value="P:isoleucine biosynthetic process"/>
    <property type="evidence" value="ECO:0007669"/>
    <property type="project" value="UniProtKB-UniRule"/>
</dbReference>
<evidence type="ECO:0000256" key="5">
    <source>
        <dbReference type="ARBA" id="ARBA00022605"/>
    </source>
</evidence>
<dbReference type="NCBIfam" id="NF004017">
    <property type="entry name" value="PRK05479.1"/>
    <property type="match status" value="1"/>
</dbReference>
<evidence type="ECO:0000256" key="8">
    <source>
        <dbReference type="ARBA" id="ARBA00023002"/>
    </source>
</evidence>
<dbReference type="GO" id="GO:0005829">
    <property type="term" value="C:cytosol"/>
    <property type="evidence" value="ECO:0007669"/>
    <property type="project" value="TreeGrafter"/>
</dbReference>
<dbReference type="GO" id="GO:0009099">
    <property type="term" value="P:L-valine biosynthetic process"/>
    <property type="evidence" value="ECO:0007669"/>
    <property type="project" value="UniProtKB-UniRule"/>
</dbReference>
<dbReference type="PANTHER" id="PTHR21371">
    <property type="entry name" value="KETOL-ACID REDUCTOISOMERASE, MITOCHONDRIAL"/>
    <property type="match status" value="1"/>
</dbReference>
<comment type="similarity">
    <text evidence="4 10 11">Belongs to the ketol-acid reductoisomerase family.</text>
</comment>
<evidence type="ECO:0000256" key="1">
    <source>
        <dbReference type="ARBA" id="ARBA00002172"/>
    </source>
</evidence>
<dbReference type="RefSeq" id="WP_188817967.1">
    <property type="nucleotide sequence ID" value="NZ_BMOF01000054.1"/>
</dbReference>
<feature type="binding site" evidence="10 11">
    <location>
        <position position="190"/>
    </location>
    <ligand>
        <name>Mg(2+)</name>
        <dbReference type="ChEBI" id="CHEBI:18420"/>
        <label>1</label>
    </ligand>
</feature>
<feature type="binding site" evidence="10 11">
    <location>
        <position position="230"/>
    </location>
    <ligand>
        <name>Mg(2+)</name>
        <dbReference type="ChEBI" id="CHEBI:18420"/>
        <label>2</label>
    </ligand>
</feature>
<dbReference type="EMBL" id="BMOF01000054">
    <property type="protein sequence ID" value="GGK06485.1"/>
    <property type="molecule type" value="Genomic_DNA"/>
</dbReference>
<dbReference type="UniPathway" id="UPA00047">
    <property type="reaction ID" value="UER00056"/>
</dbReference>
<evidence type="ECO:0000256" key="3">
    <source>
        <dbReference type="ARBA" id="ARBA00004885"/>
    </source>
</evidence>
<dbReference type="GO" id="GO:0000287">
    <property type="term" value="F:magnesium ion binding"/>
    <property type="evidence" value="ECO:0007669"/>
    <property type="project" value="UniProtKB-UniRule"/>
</dbReference>
<comment type="pathway">
    <text evidence="2 10">Amino-acid biosynthesis; L-valine biosynthesis; L-valine from pyruvate: step 2/4.</text>
</comment>
<dbReference type="Proteomes" id="UP000637720">
    <property type="component" value="Unassembled WGS sequence"/>
</dbReference>
<accession>A0A8J3BIN6</accession>
<dbReference type="InterPro" id="IPR008927">
    <property type="entry name" value="6-PGluconate_DH-like_C_sf"/>
</dbReference>
<dbReference type="GO" id="GO:0050661">
    <property type="term" value="F:NADP binding"/>
    <property type="evidence" value="ECO:0007669"/>
    <property type="project" value="InterPro"/>
</dbReference>
<dbReference type="Gene3D" id="6.10.240.10">
    <property type="match status" value="1"/>
</dbReference>
<reference evidence="14" key="2">
    <citation type="submission" date="2020-09" db="EMBL/GenBank/DDBJ databases">
        <authorList>
            <person name="Sun Q."/>
            <person name="Ohkuma M."/>
        </authorList>
    </citation>
    <scope>NUCLEOTIDE SEQUENCE</scope>
    <source>
        <strain evidence="14">JCM 14719</strain>
    </source>
</reference>
<feature type="domain" description="KARI N-terminal Rossmann" evidence="12">
    <location>
        <begin position="1"/>
        <end position="181"/>
    </location>
</feature>
<evidence type="ECO:0000256" key="10">
    <source>
        <dbReference type="HAMAP-Rule" id="MF_00435"/>
    </source>
</evidence>
<comment type="caution">
    <text evidence="10">Lacks conserved residue(s) required for the propagation of feature annotation.</text>
</comment>
<comment type="pathway">
    <text evidence="3 10">Amino-acid biosynthesis; L-isoleucine biosynthesis; L-isoleucine from 2-oxobutanoate: step 2/4.</text>
</comment>
<organism evidence="14 15">
    <name type="scientific">Calditerricola satsumensis</name>
    <dbReference type="NCBI Taxonomy" id="373054"/>
    <lineage>
        <taxon>Bacteria</taxon>
        <taxon>Bacillati</taxon>
        <taxon>Bacillota</taxon>
        <taxon>Bacilli</taxon>
        <taxon>Bacillales</taxon>
        <taxon>Bacillaceae</taxon>
        <taxon>Calditerricola</taxon>
    </lineage>
</organism>
<proteinExistence type="inferred from homology"/>
<dbReference type="PIRSF" id="PIRSF000116">
    <property type="entry name" value="IlvC_gammaproteo"/>
    <property type="match status" value="1"/>
</dbReference>
<dbReference type="PROSITE" id="PS51850">
    <property type="entry name" value="KARI_N"/>
    <property type="match status" value="1"/>
</dbReference>
<evidence type="ECO:0000313" key="14">
    <source>
        <dbReference type="EMBL" id="GGK06485.1"/>
    </source>
</evidence>
<dbReference type="InterPro" id="IPR013023">
    <property type="entry name" value="KARI"/>
</dbReference>
<gene>
    <name evidence="10" type="primary">ilvC</name>
    <name evidence="14" type="ORF">GCM10007043_20680</name>
</gene>
<keyword evidence="10" id="KW-0521">NADP</keyword>
<dbReference type="Pfam" id="PF01450">
    <property type="entry name" value="KARI_C"/>
    <property type="match status" value="1"/>
</dbReference>
<dbReference type="SUPFAM" id="SSF51735">
    <property type="entry name" value="NAD(P)-binding Rossmann-fold domains"/>
    <property type="match status" value="1"/>
</dbReference>
<dbReference type="Gene3D" id="3.40.50.720">
    <property type="entry name" value="NAD(P)-binding Rossmann-like Domain"/>
    <property type="match status" value="1"/>
</dbReference>
<keyword evidence="5 10" id="KW-0028">Amino-acid biosynthesis</keyword>
<dbReference type="EC" id="1.1.1.86" evidence="10"/>
<dbReference type="AlphaFoldDB" id="A0A8J3BIN6"/>
<evidence type="ECO:0000256" key="4">
    <source>
        <dbReference type="ARBA" id="ARBA00010318"/>
    </source>
</evidence>
<feature type="binding site" evidence="10">
    <location>
        <begin position="25"/>
        <end position="28"/>
    </location>
    <ligand>
        <name>NADP(+)</name>
        <dbReference type="ChEBI" id="CHEBI:58349"/>
    </ligand>
</feature>
<comment type="function">
    <text evidence="1 10">Involved in the biosynthesis of branched-chain amino acids (BCAA). Catalyzes an alkyl-migration followed by a ketol-acid reduction of (S)-2-acetolactate (S2AL) to yield (R)-2,3-dihydroxy-isovalerate. In the isomerase reaction, S2AL is rearranged via a Mg-dependent methyl migration to produce 3-hydroxy-3-methyl-2-ketobutyrate (HMKB). In the reductase reaction, this 2-ketoacid undergoes a metal-dependent reduction by NADPH to yield (R)-2,3-dihydroxy-isovalerate.</text>
</comment>
<dbReference type="PANTHER" id="PTHR21371:SF1">
    <property type="entry name" value="KETOL-ACID REDUCTOISOMERASE, MITOCHONDRIAL"/>
    <property type="match status" value="1"/>
</dbReference>
<feature type="binding site" evidence="10 11">
    <location>
        <position position="226"/>
    </location>
    <ligand>
        <name>Mg(2+)</name>
        <dbReference type="ChEBI" id="CHEBI:18420"/>
        <label>2</label>
    </ligand>
</feature>
<evidence type="ECO:0000256" key="9">
    <source>
        <dbReference type="ARBA" id="ARBA00023304"/>
    </source>
</evidence>
<comment type="catalytic activity">
    <reaction evidence="10">
        <text>(2R,3R)-2,3-dihydroxy-3-methylpentanoate + NADP(+) = (S)-2-ethyl-2-hydroxy-3-oxobutanoate + NADPH + H(+)</text>
        <dbReference type="Rhea" id="RHEA:13493"/>
        <dbReference type="ChEBI" id="CHEBI:15378"/>
        <dbReference type="ChEBI" id="CHEBI:49256"/>
        <dbReference type="ChEBI" id="CHEBI:49258"/>
        <dbReference type="ChEBI" id="CHEBI:57783"/>
        <dbReference type="ChEBI" id="CHEBI:58349"/>
        <dbReference type="EC" id="1.1.1.86"/>
    </reaction>
</comment>
<dbReference type="HAMAP" id="MF_00435">
    <property type="entry name" value="IlvC"/>
    <property type="match status" value="1"/>
</dbReference>
<dbReference type="UniPathway" id="UPA00049">
    <property type="reaction ID" value="UER00060"/>
</dbReference>
<keyword evidence="8 10" id="KW-0560">Oxidoreductase</keyword>
<comment type="caution">
    <text evidence="14">The sequence shown here is derived from an EMBL/GenBank/DDBJ whole genome shotgun (WGS) entry which is preliminary data.</text>
</comment>
<dbReference type="FunFam" id="3.40.50.720:FF:000023">
    <property type="entry name" value="Ketol-acid reductoisomerase (NADP(+))"/>
    <property type="match status" value="1"/>
</dbReference>
<dbReference type="NCBIfam" id="NF009940">
    <property type="entry name" value="PRK13403.1"/>
    <property type="match status" value="1"/>
</dbReference>
<reference evidence="14" key="1">
    <citation type="journal article" date="2014" name="Int. J. Syst. Evol. Microbiol.">
        <title>Complete genome sequence of Corynebacterium casei LMG S-19264T (=DSM 44701T), isolated from a smear-ripened cheese.</title>
        <authorList>
            <consortium name="US DOE Joint Genome Institute (JGI-PGF)"/>
            <person name="Walter F."/>
            <person name="Albersmeier A."/>
            <person name="Kalinowski J."/>
            <person name="Ruckert C."/>
        </authorList>
    </citation>
    <scope>NUCLEOTIDE SEQUENCE</scope>
    <source>
        <strain evidence="14">JCM 14719</strain>
    </source>
</reference>
<dbReference type="SUPFAM" id="SSF48179">
    <property type="entry name" value="6-phosphogluconate dehydrogenase C-terminal domain-like"/>
    <property type="match status" value="1"/>
</dbReference>
<name>A0A8J3BIN6_9BACI</name>
<dbReference type="GO" id="GO:0004455">
    <property type="term" value="F:ketol-acid reductoisomerase activity"/>
    <property type="evidence" value="ECO:0007669"/>
    <property type="project" value="UniProtKB-UniRule"/>
</dbReference>
<keyword evidence="7 10" id="KW-0460">Magnesium</keyword>